<organism evidence="1 2">
    <name type="scientific">Racocetra fulgida</name>
    <dbReference type="NCBI Taxonomy" id="60492"/>
    <lineage>
        <taxon>Eukaryota</taxon>
        <taxon>Fungi</taxon>
        <taxon>Fungi incertae sedis</taxon>
        <taxon>Mucoromycota</taxon>
        <taxon>Glomeromycotina</taxon>
        <taxon>Glomeromycetes</taxon>
        <taxon>Diversisporales</taxon>
        <taxon>Gigasporaceae</taxon>
        <taxon>Racocetra</taxon>
    </lineage>
</organism>
<evidence type="ECO:0000313" key="2">
    <source>
        <dbReference type="Proteomes" id="UP000789396"/>
    </source>
</evidence>
<proteinExistence type="predicted"/>
<dbReference type="Proteomes" id="UP000789396">
    <property type="component" value="Unassembled WGS sequence"/>
</dbReference>
<gene>
    <name evidence="1" type="ORF">RFULGI_LOCUS9264</name>
</gene>
<dbReference type="EMBL" id="CAJVPZ010016246">
    <property type="protein sequence ID" value="CAG8671894.1"/>
    <property type="molecule type" value="Genomic_DNA"/>
</dbReference>
<evidence type="ECO:0000313" key="1">
    <source>
        <dbReference type="EMBL" id="CAG8671894.1"/>
    </source>
</evidence>
<feature type="non-terminal residue" evidence="1">
    <location>
        <position position="73"/>
    </location>
</feature>
<accession>A0A9N9HGE1</accession>
<comment type="caution">
    <text evidence="1">The sequence shown here is derived from an EMBL/GenBank/DDBJ whole genome shotgun (WGS) entry which is preliminary data.</text>
</comment>
<reference evidence="1" key="1">
    <citation type="submission" date="2021-06" db="EMBL/GenBank/DDBJ databases">
        <authorList>
            <person name="Kallberg Y."/>
            <person name="Tangrot J."/>
            <person name="Rosling A."/>
        </authorList>
    </citation>
    <scope>NUCLEOTIDE SEQUENCE</scope>
    <source>
        <strain evidence="1">IN212</strain>
    </source>
</reference>
<sequence>MKSDSPLKKLYLKRSRNFYKLTKDDIKNMGRDEKFKIIKKLFDLTSDAQITVEKNQVPFTDYLNVIEEIKIRA</sequence>
<name>A0A9N9HGE1_9GLOM</name>
<protein>
    <submittedName>
        <fullName evidence="1">6136_t:CDS:1</fullName>
    </submittedName>
</protein>
<keyword evidence="2" id="KW-1185">Reference proteome</keyword>
<dbReference type="AlphaFoldDB" id="A0A9N9HGE1"/>